<evidence type="ECO:0000313" key="3">
    <source>
        <dbReference type="Proteomes" id="UP000256805"/>
    </source>
</evidence>
<name>A0A375JFG7_9BURK</name>
<gene>
    <name evidence="2" type="ORF">CBM2634_U40026</name>
</gene>
<dbReference type="EMBL" id="OVTA01000105">
    <property type="protein sequence ID" value="SPS02870.1"/>
    <property type="molecule type" value="Genomic_DNA"/>
</dbReference>
<sequence>MGLAEQDVLAGPVYIRRDVSYTQSSDPGDFAAGQARGGRRHGHAAAGQGLCRGDCRGLRGPDGADDLCALCR</sequence>
<proteinExistence type="predicted"/>
<reference evidence="2 3" key="1">
    <citation type="submission" date="2018-01" db="EMBL/GenBank/DDBJ databases">
        <authorList>
            <person name="Gaut B.S."/>
            <person name="Morton B.R."/>
            <person name="Clegg M.T."/>
            <person name="Duvall M.R."/>
        </authorList>
    </citation>
    <scope>NUCLEOTIDE SEQUENCE [LARGE SCALE GENOMIC DNA]</scope>
    <source>
        <strain evidence="2">Cupriavidus taiwanensis cmp 52</strain>
    </source>
</reference>
<organism evidence="2 3">
    <name type="scientific">Cupriavidus taiwanensis</name>
    <dbReference type="NCBI Taxonomy" id="164546"/>
    <lineage>
        <taxon>Bacteria</taxon>
        <taxon>Pseudomonadati</taxon>
        <taxon>Pseudomonadota</taxon>
        <taxon>Betaproteobacteria</taxon>
        <taxon>Burkholderiales</taxon>
        <taxon>Burkholderiaceae</taxon>
        <taxon>Cupriavidus</taxon>
    </lineage>
</organism>
<dbReference type="Proteomes" id="UP000256805">
    <property type="component" value="Unassembled WGS sequence"/>
</dbReference>
<accession>A0A375JFG7</accession>
<evidence type="ECO:0000256" key="1">
    <source>
        <dbReference type="SAM" id="MobiDB-lite"/>
    </source>
</evidence>
<protein>
    <submittedName>
        <fullName evidence="2">Uncharacterized protein</fullName>
    </submittedName>
</protein>
<feature type="region of interest" description="Disordered" evidence="1">
    <location>
        <begin position="25"/>
        <end position="44"/>
    </location>
</feature>
<dbReference type="AlphaFoldDB" id="A0A375JFG7"/>
<evidence type="ECO:0000313" key="2">
    <source>
        <dbReference type="EMBL" id="SPS02870.1"/>
    </source>
</evidence>